<evidence type="ECO:0000259" key="5">
    <source>
        <dbReference type="PROSITE" id="PS50045"/>
    </source>
</evidence>
<protein>
    <submittedName>
        <fullName evidence="8">Sigma-54-dependent Fis family transcriptional re gulator</fullName>
    </submittedName>
</protein>
<dbReference type="PROSITE" id="PS00675">
    <property type="entry name" value="SIGMA54_INTERACT_1"/>
    <property type="match status" value="1"/>
</dbReference>
<reference evidence="9" key="1">
    <citation type="submission" date="2017-11" db="EMBL/GenBank/DDBJ databases">
        <authorList>
            <person name="Watanabe M."/>
            <person name="Kojima H."/>
        </authorList>
    </citation>
    <scope>NUCLEOTIDE SEQUENCE [LARGE SCALE GENOMIC DNA]</scope>
    <source>
        <strain evidence="9">Tokyo 01</strain>
    </source>
</reference>
<dbReference type="FunFam" id="3.40.50.300:FF:000006">
    <property type="entry name" value="DNA-binding transcriptional regulator NtrC"/>
    <property type="match status" value="1"/>
</dbReference>
<dbReference type="InterPro" id="IPR058031">
    <property type="entry name" value="AAA_lid_NorR"/>
</dbReference>
<dbReference type="InterPro" id="IPR035965">
    <property type="entry name" value="PAS-like_dom_sf"/>
</dbReference>
<dbReference type="SUPFAM" id="SSF55785">
    <property type="entry name" value="PYP-like sensor domain (PAS domain)"/>
    <property type="match status" value="1"/>
</dbReference>
<dbReference type="InterPro" id="IPR013656">
    <property type="entry name" value="PAS_4"/>
</dbReference>
<dbReference type="PROSITE" id="PS50113">
    <property type="entry name" value="PAC"/>
    <property type="match status" value="1"/>
</dbReference>
<evidence type="ECO:0000256" key="4">
    <source>
        <dbReference type="ARBA" id="ARBA00023163"/>
    </source>
</evidence>
<dbReference type="InterPro" id="IPR002078">
    <property type="entry name" value="Sigma_54_int"/>
</dbReference>
<dbReference type="InterPro" id="IPR000700">
    <property type="entry name" value="PAS-assoc_C"/>
</dbReference>
<dbReference type="Gene3D" id="3.30.450.20">
    <property type="entry name" value="PAS domain"/>
    <property type="match status" value="1"/>
</dbReference>
<reference evidence="9" key="2">
    <citation type="submission" date="2019-01" db="EMBL/GenBank/DDBJ databases">
        <title>Genome sequence of Desulfonema ishimotonii strain Tokyo 01.</title>
        <authorList>
            <person name="Fukui M."/>
        </authorList>
    </citation>
    <scope>NUCLEOTIDE SEQUENCE [LARGE SCALE GENOMIC DNA]</scope>
    <source>
        <strain evidence="9">Tokyo 01</strain>
    </source>
</reference>
<dbReference type="Pfam" id="PF00158">
    <property type="entry name" value="Sigma54_activat"/>
    <property type="match status" value="1"/>
</dbReference>
<dbReference type="SUPFAM" id="SSF46689">
    <property type="entry name" value="Homeodomain-like"/>
    <property type="match status" value="1"/>
</dbReference>
<dbReference type="EMBL" id="BEXT01000001">
    <property type="protein sequence ID" value="GBC63894.1"/>
    <property type="molecule type" value="Genomic_DNA"/>
</dbReference>
<dbReference type="Pfam" id="PF08448">
    <property type="entry name" value="PAS_4"/>
    <property type="match status" value="1"/>
</dbReference>
<evidence type="ECO:0000256" key="3">
    <source>
        <dbReference type="ARBA" id="ARBA00023015"/>
    </source>
</evidence>
<dbReference type="GO" id="GO:0006355">
    <property type="term" value="P:regulation of DNA-templated transcription"/>
    <property type="evidence" value="ECO:0007669"/>
    <property type="project" value="InterPro"/>
</dbReference>
<dbReference type="Proteomes" id="UP000288096">
    <property type="component" value="Unassembled WGS sequence"/>
</dbReference>
<sequence length="474" mass="52859">MVTRLLPQIQGLFSPTIDLKPLLDEIPVGLLLLDTRRRGILVNRSLQALTGLSPENVAGIPCYHLLRSRICVTRCPALGMLPDDEAVCTESDLISRDRNLIPIRMTLGPLKGPDGRIVGFLESVEDLRPIREIDARVHQAYRFADIIGRSPRMERLFKMLPVIAQSDSSVLITGETGTGKDMVAEAVHRASERSGGPFIKVNCGALPETLLESELFGHQKGAFTGAVENKPGRFRLAHNGTLFLTEIGDLPLSLQVKLLTFLDDKIVYPLGSTKGFQANVRVIAATHRDLAGMVREQRFRGDLLFRLNVVRLHLPPLRERGADIRLLLDHFLNTFAPHFRKNIKGFSPKSLAILQQYPYPGNVRELRNIVEYAVNFCDDGIIHRLHLPAYITETGTAEPFPSPEPVPFMQMGAATEVVPPRAVTETRTWEAVERQMIMDALVKTGGRRSRAAHLLGWGRSTLWRKMKHHGIDGS</sequence>
<dbReference type="InterPro" id="IPR025944">
    <property type="entry name" value="Sigma_54_int_dom_CS"/>
</dbReference>
<dbReference type="GO" id="GO:0005524">
    <property type="term" value="F:ATP binding"/>
    <property type="evidence" value="ECO:0007669"/>
    <property type="project" value="UniProtKB-KW"/>
</dbReference>
<proteinExistence type="predicted"/>
<evidence type="ECO:0000313" key="8">
    <source>
        <dbReference type="EMBL" id="GBC63894.1"/>
    </source>
</evidence>
<dbReference type="AlphaFoldDB" id="A0A401G3U9"/>
<dbReference type="Gene3D" id="3.40.50.300">
    <property type="entry name" value="P-loop containing nucleotide triphosphate hydrolases"/>
    <property type="match status" value="1"/>
</dbReference>
<dbReference type="RefSeq" id="WP_124330919.1">
    <property type="nucleotide sequence ID" value="NZ_BEXT01000001.1"/>
</dbReference>
<keyword evidence="4" id="KW-0804">Transcription</keyword>
<dbReference type="InterPro" id="IPR000014">
    <property type="entry name" value="PAS"/>
</dbReference>
<feature type="domain" description="Sigma-54 factor interaction" evidence="5">
    <location>
        <begin position="146"/>
        <end position="375"/>
    </location>
</feature>
<dbReference type="PROSITE" id="PS50045">
    <property type="entry name" value="SIGMA54_INTERACT_4"/>
    <property type="match status" value="1"/>
</dbReference>
<dbReference type="OrthoDB" id="5413348at2"/>
<dbReference type="SMART" id="SM00382">
    <property type="entry name" value="AAA"/>
    <property type="match status" value="1"/>
</dbReference>
<dbReference type="InterPro" id="IPR027417">
    <property type="entry name" value="P-loop_NTPase"/>
</dbReference>
<dbReference type="InterPro" id="IPR009057">
    <property type="entry name" value="Homeodomain-like_sf"/>
</dbReference>
<evidence type="ECO:0000256" key="1">
    <source>
        <dbReference type="ARBA" id="ARBA00022741"/>
    </source>
</evidence>
<dbReference type="CDD" id="cd00009">
    <property type="entry name" value="AAA"/>
    <property type="match status" value="1"/>
</dbReference>
<dbReference type="SUPFAM" id="SSF52540">
    <property type="entry name" value="P-loop containing nucleoside triphosphate hydrolases"/>
    <property type="match status" value="1"/>
</dbReference>
<dbReference type="Pfam" id="PF02954">
    <property type="entry name" value="HTH_8"/>
    <property type="match status" value="1"/>
</dbReference>
<dbReference type="InterPro" id="IPR025662">
    <property type="entry name" value="Sigma_54_int_dom_ATP-bd_1"/>
</dbReference>
<organism evidence="8 9">
    <name type="scientific">Desulfonema ishimotonii</name>
    <dbReference type="NCBI Taxonomy" id="45657"/>
    <lineage>
        <taxon>Bacteria</taxon>
        <taxon>Pseudomonadati</taxon>
        <taxon>Thermodesulfobacteriota</taxon>
        <taxon>Desulfobacteria</taxon>
        <taxon>Desulfobacterales</taxon>
        <taxon>Desulfococcaceae</taxon>
        <taxon>Desulfonema</taxon>
    </lineage>
</organism>
<dbReference type="GO" id="GO:0043565">
    <property type="term" value="F:sequence-specific DNA binding"/>
    <property type="evidence" value="ECO:0007669"/>
    <property type="project" value="InterPro"/>
</dbReference>
<comment type="caution">
    <text evidence="8">The sequence shown here is derived from an EMBL/GenBank/DDBJ whole genome shotgun (WGS) entry which is preliminary data.</text>
</comment>
<keyword evidence="9" id="KW-1185">Reference proteome</keyword>
<evidence type="ECO:0000259" key="6">
    <source>
        <dbReference type="PROSITE" id="PS50112"/>
    </source>
</evidence>
<dbReference type="CDD" id="cd00130">
    <property type="entry name" value="PAS"/>
    <property type="match status" value="1"/>
</dbReference>
<gene>
    <name evidence="8" type="ORF">DENIS_4893</name>
</gene>
<keyword evidence="1" id="KW-0547">Nucleotide-binding</keyword>
<evidence type="ECO:0000259" key="7">
    <source>
        <dbReference type="PROSITE" id="PS50113"/>
    </source>
</evidence>
<name>A0A401G3U9_9BACT</name>
<dbReference type="PROSITE" id="PS00688">
    <property type="entry name" value="SIGMA54_INTERACT_3"/>
    <property type="match status" value="1"/>
</dbReference>
<dbReference type="PRINTS" id="PR01590">
    <property type="entry name" value="HTHFIS"/>
</dbReference>
<dbReference type="InterPro" id="IPR003593">
    <property type="entry name" value="AAA+_ATPase"/>
</dbReference>
<accession>A0A401G3U9</accession>
<dbReference type="Pfam" id="PF25601">
    <property type="entry name" value="AAA_lid_14"/>
    <property type="match status" value="1"/>
</dbReference>
<evidence type="ECO:0000313" key="9">
    <source>
        <dbReference type="Proteomes" id="UP000288096"/>
    </source>
</evidence>
<evidence type="ECO:0000256" key="2">
    <source>
        <dbReference type="ARBA" id="ARBA00022840"/>
    </source>
</evidence>
<keyword evidence="2" id="KW-0067">ATP-binding</keyword>
<dbReference type="Gene3D" id="1.10.8.60">
    <property type="match status" value="1"/>
</dbReference>
<dbReference type="Gene3D" id="1.10.10.60">
    <property type="entry name" value="Homeodomain-like"/>
    <property type="match status" value="1"/>
</dbReference>
<dbReference type="InterPro" id="IPR002197">
    <property type="entry name" value="HTH_Fis"/>
</dbReference>
<feature type="domain" description="PAC" evidence="7">
    <location>
        <begin position="87"/>
        <end position="139"/>
    </location>
</feature>
<dbReference type="PROSITE" id="PS50112">
    <property type="entry name" value="PAS"/>
    <property type="match status" value="1"/>
</dbReference>
<feature type="domain" description="PAS" evidence="6">
    <location>
        <begin position="19"/>
        <end position="59"/>
    </location>
</feature>
<dbReference type="PANTHER" id="PTHR32071">
    <property type="entry name" value="TRANSCRIPTIONAL REGULATORY PROTEIN"/>
    <property type="match status" value="1"/>
</dbReference>
<keyword evidence="3" id="KW-0805">Transcription regulation</keyword>